<protein>
    <submittedName>
        <fullName evidence="4">PRC-barrel domain-containing protein</fullName>
    </submittedName>
</protein>
<feature type="domain" description="PRC-barrel" evidence="3">
    <location>
        <begin position="157"/>
        <end position="208"/>
    </location>
</feature>
<keyword evidence="2" id="KW-0732">Signal</keyword>
<feature type="compositionally biased region" description="Basic and acidic residues" evidence="1">
    <location>
        <begin position="39"/>
        <end position="49"/>
    </location>
</feature>
<dbReference type="EMBL" id="JACHVC010000013">
    <property type="protein sequence ID" value="MBC2607969.1"/>
    <property type="molecule type" value="Genomic_DNA"/>
</dbReference>
<feature type="compositionally biased region" description="Basic and acidic residues" evidence="1">
    <location>
        <begin position="102"/>
        <end position="120"/>
    </location>
</feature>
<dbReference type="Gene3D" id="2.30.30.240">
    <property type="entry name" value="PRC-barrel domain"/>
    <property type="match status" value="2"/>
</dbReference>
<evidence type="ECO:0000259" key="3">
    <source>
        <dbReference type="Pfam" id="PF05239"/>
    </source>
</evidence>
<feature type="domain" description="PRC-barrel" evidence="3">
    <location>
        <begin position="237"/>
        <end position="315"/>
    </location>
</feature>
<feature type="signal peptide" evidence="2">
    <location>
        <begin position="1"/>
        <end position="37"/>
    </location>
</feature>
<evidence type="ECO:0000313" key="5">
    <source>
        <dbReference type="Proteomes" id="UP000526501"/>
    </source>
</evidence>
<dbReference type="InterPro" id="IPR011033">
    <property type="entry name" value="PRC_barrel-like_sf"/>
</dbReference>
<sequence length="350" mass="37773">MKLHKNTKTQINSSNFIKNTTAAALALTVMIPLSLQAHDHKSDATEKQESMAQAETSPKESYSGSDVSSADGSMPEEGQYSMESSEGSPKLNESASEDNWSEEMKKKANKAGDEAESAMSKHDMAMADQGQMAHKQHGEQNLQDFPKSFTSSNRVEIDSWMGVAVVEGENTELGEVEDVVVDLKSGEISHLVVDNPGLFAGSSLLSMQHAELKAAEGKVAAESSKAFELKDDYLRETEALGSKLIGSKVKDTEGRKIGKIDRLVIAPNSSSVYAILGNLDKDIEIGEADREIAVPVISLESDVEEDGYLTLFAVEELASFDTPSVSEDWSTAFDKGYIVISSEVTVASAY</sequence>
<dbReference type="Proteomes" id="UP000526501">
    <property type="component" value="Unassembled WGS sequence"/>
</dbReference>
<evidence type="ECO:0000256" key="1">
    <source>
        <dbReference type="SAM" id="MobiDB-lite"/>
    </source>
</evidence>
<accession>A0A7X1E9Z6</accession>
<dbReference type="Pfam" id="PF05239">
    <property type="entry name" value="PRC"/>
    <property type="match status" value="2"/>
</dbReference>
<dbReference type="AlphaFoldDB" id="A0A7X1E9Z6"/>
<dbReference type="RefSeq" id="WP_185661831.1">
    <property type="nucleotide sequence ID" value="NZ_CAWPOO010000013.1"/>
</dbReference>
<keyword evidence="5" id="KW-1185">Reference proteome</keyword>
<dbReference type="SUPFAM" id="SSF50346">
    <property type="entry name" value="PRC-barrel domain"/>
    <property type="match status" value="2"/>
</dbReference>
<reference evidence="4 5" key="1">
    <citation type="submission" date="2020-07" db="EMBL/GenBank/DDBJ databases">
        <authorList>
            <person name="Feng X."/>
        </authorList>
    </citation>
    <scope>NUCLEOTIDE SEQUENCE [LARGE SCALE GENOMIC DNA]</scope>
    <source>
        <strain evidence="4 5">JCM23202</strain>
    </source>
</reference>
<gene>
    <name evidence="4" type="ORF">H5P27_18080</name>
</gene>
<evidence type="ECO:0000313" key="4">
    <source>
        <dbReference type="EMBL" id="MBC2607969.1"/>
    </source>
</evidence>
<feature type="chain" id="PRO_5030558745" evidence="2">
    <location>
        <begin position="38"/>
        <end position="350"/>
    </location>
</feature>
<evidence type="ECO:0000256" key="2">
    <source>
        <dbReference type="SAM" id="SignalP"/>
    </source>
</evidence>
<name>A0A7X1E9Z6_9BACT</name>
<comment type="caution">
    <text evidence="4">The sequence shown here is derived from an EMBL/GenBank/DDBJ whole genome shotgun (WGS) entry which is preliminary data.</text>
</comment>
<feature type="region of interest" description="Disordered" evidence="1">
    <location>
        <begin position="39"/>
        <end position="120"/>
    </location>
</feature>
<dbReference type="InterPro" id="IPR027275">
    <property type="entry name" value="PRC-brl_dom"/>
</dbReference>
<feature type="compositionally biased region" description="Polar residues" evidence="1">
    <location>
        <begin position="81"/>
        <end position="94"/>
    </location>
</feature>
<feature type="compositionally biased region" description="Polar residues" evidence="1">
    <location>
        <begin position="50"/>
        <end position="71"/>
    </location>
</feature>
<organism evidence="4 5">
    <name type="scientific">Pelagicoccus albus</name>
    <dbReference type="NCBI Taxonomy" id="415222"/>
    <lineage>
        <taxon>Bacteria</taxon>
        <taxon>Pseudomonadati</taxon>
        <taxon>Verrucomicrobiota</taxon>
        <taxon>Opitutia</taxon>
        <taxon>Puniceicoccales</taxon>
        <taxon>Pelagicoccaceae</taxon>
        <taxon>Pelagicoccus</taxon>
    </lineage>
</organism>
<proteinExistence type="predicted"/>